<dbReference type="RefSeq" id="WP_106308016.1">
    <property type="nucleotide sequence ID" value="NZ_PVWO01000264.1"/>
</dbReference>
<comment type="caution">
    <text evidence="1">The sequence shown here is derived from an EMBL/GenBank/DDBJ whole genome shotgun (WGS) entry which is preliminary data.</text>
</comment>
<keyword evidence="2" id="KW-1185">Reference proteome</keyword>
<reference evidence="1 2" key="1">
    <citation type="submission" date="2018-03" db="EMBL/GenBank/DDBJ databases">
        <title>The ancient ancestry and fast evolution of plastids.</title>
        <authorList>
            <person name="Moore K.R."/>
            <person name="Magnabosco C."/>
            <person name="Momper L."/>
            <person name="Gold D.A."/>
            <person name="Bosak T."/>
            <person name="Fournier G.P."/>
        </authorList>
    </citation>
    <scope>NUCLEOTIDE SEQUENCE [LARGE SCALE GENOMIC DNA]</scope>
    <source>
        <strain evidence="1 2">CCALA 037</strain>
    </source>
</reference>
<evidence type="ECO:0000313" key="2">
    <source>
        <dbReference type="Proteomes" id="UP000238937"/>
    </source>
</evidence>
<dbReference type="Gene3D" id="1.10.1070.20">
    <property type="match status" value="1"/>
</dbReference>
<proteinExistence type="predicted"/>
<name>A0A2T1GAR7_9CYAN</name>
<dbReference type="OrthoDB" id="9812605at2"/>
<organism evidence="1 2">
    <name type="scientific">Chamaesiphon polymorphus CCALA 037</name>
    <dbReference type="NCBI Taxonomy" id="2107692"/>
    <lineage>
        <taxon>Bacteria</taxon>
        <taxon>Bacillati</taxon>
        <taxon>Cyanobacteriota</taxon>
        <taxon>Cyanophyceae</taxon>
        <taxon>Gomontiellales</taxon>
        <taxon>Chamaesiphonaceae</taxon>
        <taxon>Chamaesiphon</taxon>
    </lineage>
</organism>
<dbReference type="Proteomes" id="UP000238937">
    <property type="component" value="Unassembled WGS sequence"/>
</dbReference>
<protein>
    <recommendedName>
        <fullName evidence="3">HipA-like C-terminal domain-containing protein</fullName>
    </recommendedName>
</protein>
<accession>A0A2T1GAR7</accession>
<dbReference type="EMBL" id="PVWO01000264">
    <property type="protein sequence ID" value="PSB54368.1"/>
    <property type="molecule type" value="Genomic_DNA"/>
</dbReference>
<gene>
    <name evidence="1" type="ORF">C7B77_18330</name>
</gene>
<sequence>MFYLEQNSVGLPLGWNGIEGIADGADLLVGYLLLDAWLGATDRHDENLEIAISESGYFLCPTFDHGDCLGSKLAQDEQQSGNLADPRLMESCWWETQIIDARSETVEITTARAFEIAAEIRPSAAIIWLERLRQINLERVVDIFSRIPDGLITLNETRFSTELLDYNRQNIFNLKLR</sequence>
<dbReference type="AlphaFoldDB" id="A0A2T1GAR7"/>
<evidence type="ECO:0000313" key="1">
    <source>
        <dbReference type="EMBL" id="PSB54368.1"/>
    </source>
</evidence>
<evidence type="ECO:0008006" key="3">
    <source>
        <dbReference type="Google" id="ProtNLM"/>
    </source>
</evidence>